<feature type="compositionally biased region" description="Polar residues" evidence="1">
    <location>
        <begin position="12"/>
        <end position="28"/>
    </location>
</feature>
<comment type="caution">
    <text evidence="2">The sequence shown here is derived from an EMBL/GenBank/DDBJ whole genome shotgun (WGS) entry which is preliminary data.</text>
</comment>
<evidence type="ECO:0000313" key="2">
    <source>
        <dbReference type="EMBL" id="PKI62628.1"/>
    </source>
</evidence>
<dbReference type="Proteomes" id="UP000233551">
    <property type="component" value="Unassembled WGS sequence"/>
</dbReference>
<evidence type="ECO:0000313" key="3">
    <source>
        <dbReference type="Proteomes" id="UP000233551"/>
    </source>
</evidence>
<accession>A0A2I0K248</accession>
<sequence length="192" mass="21388">MYDQSRPELSPGFSSSADCTGRPDNSGNKRPPRSPRGVPWLPKAADLASKVHREPPWRHPTRLVPVGSVQYSSRVCLVPFGSVQRKTAQTRPINGPTRFLKVPSRISGRGMTIPDLEELGLLHSRCVYGVIRGFIMSGNTWIVVEKNIPTREGKELTGFPPREHARNDSNRDGETSWNPIGPWDLLAISKEK</sequence>
<protein>
    <submittedName>
        <fullName evidence="2">Uncharacterized protein</fullName>
    </submittedName>
</protein>
<feature type="region of interest" description="Disordered" evidence="1">
    <location>
        <begin position="1"/>
        <end position="40"/>
    </location>
</feature>
<dbReference type="EMBL" id="PGOL01000960">
    <property type="protein sequence ID" value="PKI62628.1"/>
    <property type="molecule type" value="Genomic_DNA"/>
</dbReference>
<name>A0A2I0K248_PUNGR</name>
<reference evidence="2 3" key="1">
    <citation type="submission" date="2017-11" db="EMBL/GenBank/DDBJ databases">
        <title>De-novo sequencing of pomegranate (Punica granatum L.) genome.</title>
        <authorList>
            <person name="Akparov Z."/>
            <person name="Amiraslanov A."/>
            <person name="Hajiyeva S."/>
            <person name="Abbasov M."/>
            <person name="Kaur K."/>
            <person name="Hamwieh A."/>
            <person name="Solovyev V."/>
            <person name="Salamov A."/>
            <person name="Braich B."/>
            <person name="Kosarev P."/>
            <person name="Mahmoud A."/>
            <person name="Hajiyev E."/>
            <person name="Babayeva S."/>
            <person name="Izzatullayeva V."/>
            <person name="Mammadov A."/>
            <person name="Mammadov A."/>
            <person name="Sharifova S."/>
            <person name="Ojaghi J."/>
            <person name="Eynullazada K."/>
            <person name="Bayramov B."/>
            <person name="Abdulazimova A."/>
            <person name="Shahmuradov I."/>
        </authorList>
    </citation>
    <scope>NUCLEOTIDE SEQUENCE [LARGE SCALE GENOMIC DNA]</scope>
    <source>
        <strain evidence="3">cv. AG2017</strain>
        <tissue evidence="2">Leaf</tissue>
    </source>
</reference>
<dbReference type="AlphaFoldDB" id="A0A2I0K248"/>
<organism evidence="2 3">
    <name type="scientific">Punica granatum</name>
    <name type="common">Pomegranate</name>
    <dbReference type="NCBI Taxonomy" id="22663"/>
    <lineage>
        <taxon>Eukaryota</taxon>
        <taxon>Viridiplantae</taxon>
        <taxon>Streptophyta</taxon>
        <taxon>Embryophyta</taxon>
        <taxon>Tracheophyta</taxon>
        <taxon>Spermatophyta</taxon>
        <taxon>Magnoliopsida</taxon>
        <taxon>eudicotyledons</taxon>
        <taxon>Gunneridae</taxon>
        <taxon>Pentapetalae</taxon>
        <taxon>rosids</taxon>
        <taxon>malvids</taxon>
        <taxon>Myrtales</taxon>
        <taxon>Lythraceae</taxon>
        <taxon>Punica</taxon>
    </lineage>
</organism>
<evidence type="ECO:0000256" key="1">
    <source>
        <dbReference type="SAM" id="MobiDB-lite"/>
    </source>
</evidence>
<feature type="compositionally biased region" description="Basic and acidic residues" evidence="1">
    <location>
        <begin position="154"/>
        <end position="174"/>
    </location>
</feature>
<gene>
    <name evidence="2" type="ORF">CRG98_016980</name>
</gene>
<proteinExistence type="predicted"/>
<keyword evidence="3" id="KW-1185">Reference proteome</keyword>
<feature type="region of interest" description="Disordered" evidence="1">
    <location>
        <begin position="154"/>
        <end position="183"/>
    </location>
</feature>